<organism evidence="1 2">
    <name type="scientific">Xenopus laevis</name>
    <name type="common">African clawed frog</name>
    <dbReference type="NCBI Taxonomy" id="8355"/>
    <lineage>
        <taxon>Eukaryota</taxon>
        <taxon>Metazoa</taxon>
        <taxon>Chordata</taxon>
        <taxon>Craniata</taxon>
        <taxon>Vertebrata</taxon>
        <taxon>Euteleostomi</taxon>
        <taxon>Amphibia</taxon>
        <taxon>Batrachia</taxon>
        <taxon>Anura</taxon>
        <taxon>Pipoidea</taxon>
        <taxon>Pipidae</taxon>
        <taxon>Xenopodinae</taxon>
        <taxon>Xenopus</taxon>
        <taxon>Xenopus</taxon>
    </lineage>
</organism>
<gene>
    <name evidence="1" type="ORF">XELAEV_18012130mg</name>
</gene>
<evidence type="ECO:0000313" key="1">
    <source>
        <dbReference type="EMBL" id="OCT94458.1"/>
    </source>
</evidence>
<proteinExistence type="predicted"/>
<dbReference type="EMBL" id="CM004468">
    <property type="protein sequence ID" value="OCT94458.1"/>
    <property type="molecule type" value="Genomic_DNA"/>
</dbReference>
<feature type="non-terminal residue" evidence="1">
    <location>
        <position position="1"/>
    </location>
</feature>
<evidence type="ECO:0000313" key="2">
    <source>
        <dbReference type="Proteomes" id="UP000694892"/>
    </source>
</evidence>
<sequence>NEDDNSPWTSHPWILPSIAVAGVWRVGIRAQGPTSKPYGFSLSPNGPWAILLQRPANGPEVEHITV</sequence>
<dbReference type="AlphaFoldDB" id="A0A974HY35"/>
<protein>
    <submittedName>
        <fullName evidence="1">Uncharacterized protein</fullName>
    </submittedName>
</protein>
<name>A0A974HY35_XENLA</name>
<accession>A0A974HY35</accession>
<reference evidence="2" key="1">
    <citation type="journal article" date="2016" name="Nature">
        <title>Genome evolution in the allotetraploid frog Xenopus laevis.</title>
        <authorList>
            <person name="Session A.M."/>
            <person name="Uno Y."/>
            <person name="Kwon T."/>
            <person name="Chapman J.A."/>
            <person name="Toyoda A."/>
            <person name="Takahashi S."/>
            <person name="Fukui A."/>
            <person name="Hikosaka A."/>
            <person name="Suzuki A."/>
            <person name="Kondo M."/>
            <person name="van Heeringen S.J."/>
            <person name="Quigley I."/>
            <person name="Heinz S."/>
            <person name="Ogino H."/>
            <person name="Ochi H."/>
            <person name="Hellsten U."/>
            <person name="Lyons J.B."/>
            <person name="Simakov O."/>
            <person name="Putnam N."/>
            <person name="Stites J."/>
            <person name="Kuroki Y."/>
            <person name="Tanaka T."/>
            <person name="Michiue T."/>
            <person name="Watanabe M."/>
            <person name="Bogdanovic O."/>
            <person name="Lister R."/>
            <person name="Georgiou G."/>
            <person name="Paranjpe S.S."/>
            <person name="van Kruijsbergen I."/>
            <person name="Shu S."/>
            <person name="Carlson J."/>
            <person name="Kinoshita T."/>
            <person name="Ohta Y."/>
            <person name="Mawaribuchi S."/>
            <person name="Jenkins J."/>
            <person name="Grimwood J."/>
            <person name="Schmutz J."/>
            <person name="Mitros T."/>
            <person name="Mozaffari S.V."/>
            <person name="Suzuki Y."/>
            <person name="Haramoto Y."/>
            <person name="Yamamoto T.S."/>
            <person name="Takagi C."/>
            <person name="Heald R."/>
            <person name="Miller K."/>
            <person name="Haudenschild C."/>
            <person name="Kitzman J."/>
            <person name="Nakayama T."/>
            <person name="Izutsu Y."/>
            <person name="Robert J."/>
            <person name="Fortriede J."/>
            <person name="Burns K."/>
            <person name="Lotay V."/>
            <person name="Karimi K."/>
            <person name="Yasuoka Y."/>
            <person name="Dichmann D.S."/>
            <person name="Flajnik M.F."/>
            <person name="Houston D.W."/>
            <person name="Shendure J."/>
            <person name="DuPasquier L."/>
            <person name="Vize P.D."/>
            <person name="Zorn A.M."/>
            <person name="Ito M."/>
            <person name="Marcotte E.M."/>
            <person name="Wallingford J.B."/>
            <person name="Ito Y."/>
            <person name="Asashima M."/>
            <person name="Ueno N."/>
            <person name="Matsuda Y."/>
            <person name="Veenstra G.J."/>
            <person name="Fujiyama A."/>
            <person name="Harland R.M."/>
            <person name="Taira M."/>
            <person name="Rokhsar D.S."/>
        </authorList>
    </citation>
    <scope>NUCLEOTIDE SEQUENCE [LARGE SCALE GENOMIC DNA]</scope>
    <source>
        <strain evidence="2">J</strain>
    </source>
</reference>
<dbReference type="Proteomes" id="UP000694892">
    <property type="component" value="Chromosome 2L"/>
</dbReference>